<dbReference type="GeneID" id="66163024"/>
<sequence length="472" mass="53552">MRLALPVSGNYAYSKTLYNVLKGYLTPNSRLNILAGVSVFLGNNFEVINVLKKFDVTGFPQGDYVYISFPFGVNGSSYVVMKINSIYLVGENGAYLVPIEDKVIDEVSGGQIPFFKFIQDHGPIRQYLELVKNEEAFIMPANQQVNVPQDVVARSLLGRVIGMYRLADYLGQGGVAYVFKAESRGKEYVVKIPKSDYENLEAYLMSLLSEASAIISMSADQRIVKVYAVHVDTNILEYINDQQAYYLYPPYIVMEYLRGGDLKKYMENPAFTSSKYWKYIAYYILYYVSDALRVIHSKGYAHLDVKPANILIVKPYSTPEELYADLTQYLVVKLGDLGASTRIREQITLLSPEYSPPDEVEYMVKGKGARPLMDIFSLGMTFLKILDPKIQRPDLQYIVSAISDVRGDKDRVMQLLSYSSSVLSNWNPPVLDTLEPEIKELVLKMITPSLYSRPTAKEVRDTIAKYIRLPYQ</sequence>
<evidence type="ECO:0000256" key="1">
    <source>
        <dbReference type="ARBA" id="ARBA00022679"/>
    </source>
</evidence>
<keyword evidence="3" id="KW-0418">Kinase</keyword>
<name>A0A8D5U6P7_9CREN</name>
<gene>
    <name evidence="7" type="ORF">KN1_12940</name>
</gene>
<dbReference type="GO" id="GO:0004672">
    <property type="term" value="F:protein kinase activity"/>
    <property type="evidence" value="ECO:0007669"/>
    <property type="project" value="InterPro"/>
</dbReference>
<dbReference type="Proteomes" id="UP000825123">
    <property type="component" value="Chromosome"/>
</dbReference>
<dbReference type="PANTHER" id="PTHR11042">
    <property type="entry name" value="EUKARYOTIC TRANSLATION INITIATION FACTOR 2-ALPHA KINASE EIF2-ALPHA KINASE -RELATED"/>
    <property type="match status" value="1"/>
</dbReference>
<feature type="domain" description="Protein kinase" evidence="6">
    <location>
        <begin position="164"/>
        <end position="467"/>
    </location>
</feature>
<dbReference type="EMBL" id="AP024597">
    <property type="protein sequence ID" value="BCU69997.1"/>
    <property type="molecule type" value="Genomic_DNA"/>
</dbReference>
<evidence type="ECO:0000256" key="4">
    <source>
        <dbReference type="ARBA" id="ARBA00022840"/>
    </source>
</evidence>
<dbReference type="InterPro" id="IPR008271">
    <property type="entry name" value="Ser/Thr_kinase_AS"/>
</dbReference>
<dbReference type="SMART" id="SM00220">
    <property type="entry name" value="S_TKc"/>
    <property type="match status" value="1"/>
</dbReference>
<evidence type="ECO:0000256" key="5">
    <source>
        <dbReference type="ARBA" id="ARBA00037982"/>
    </source>
</evidence>
<evidence type="ECO:0000259" key="6">
    <source>
        <dbReference type="PROSITE" id="PS50011"/>
    </source>
</evidence>
<dbReference type="InterPro" id="IPR011009">
    <property type="entry name" value="Kinase-like_dom_sf"/>
</dbReference>
<keyword evidence="4" id="KW-0067">ATP-binding</keyword>
<proteinExistence type="inferred from homology"/>
<evidence type="ECO:0000256" key="2">
    <source>
        <dbReference type="ARBA" id="ARBA00022741"/>
    </source>
</evidence>
<dbReference type="SUPFAM" id="SSF56112">
    <property type="entry name" value="Protein kinase-like (PK-like)"/>
    <property type="match status" value="1"/>
</dbReference>
<dbReference type="PROSITE" id="PS50011">
    <property type="entry name" value="PROTEIN_KINASE_DOM"/>
    <property type="match status" value="1"/>
</dbReference>
<dbReference type="Gene3D" id="1.10.510.10">
    <property type="entry name" value="Transferase(Phosphotransferase) domain 1"/>
    <property type="match status" value="1"/>
</dbReference>
<evidence type="ECO:0000256" key="3">
    <source>
        <dbReference type="ARBA" id="ARBA00022777"/>
    </source>
</evidence>
<reference evidence="7 8" key="1">
    <citation type="submission" date="2021-04" db="EMBL/GenBank/DDBJ databases">
        <title>Complete genome sequence of Stygiolobus sp. KN-1.</title>
        <authorList>
            <person name="Nakamura K."/>
            <person name="Sakai H."/>
            <person name="Kurosawa N."/>
        </authorList>
    </citation>
    <scope>NUCLEOTIDE SEQUENCE [LARGE SCALE GENOMIC DNA]</scope>
    <source>
        <strain evidence="7 8">KN-1</strain>
    </source>
</reference>
<dbReference type="AlphaFoldDB" id="A0A8D5U6P7"/>
<dbReference type="GO" id="GO:0005737">
    <property type="term" value="C:cytoplasm"/>
    <property type="evidence" value="ECO:0007669"/>
    <property type="project" value="TreeGrafter"/>
</dbReference>
<dbReference type="Gene3D" id="3.30.200.20">
    <property type="entry name" value="Phosphorylase Kinase, domain 1"/>
    <property type="match status" value="1"/>
</dbReference>
<keyword evidence="1" id="KW-0808">Transferase</keyword>
<dbReference type="KEGG" id="csty:KN1_12940"/>
<protein>
    <recommendedName>
        <fullName evidence="6">Protein kinase domain-containing protein</fullName>
    </recommendedName>
</protein>
<keyword evidence="8" id="KW-1185">Reference proteome</keyword>
<dbReference type="PROSITE" id="PS00108">
    <property type="entry name" value="PROTEIN_KINASE_ST"/>
    <property type="match status" value="1"/>
</dbReference>
<dbReference type="GO" id="GO:0005524">
    <property type="term" value="F:ATP binding"/>
    <property type="evidence" value="ECO:0007669"/>
    <property type="project" value="UniProtKB-KW"/>
</dbReference>
<dbReference type="InterPro" id="IPR050339">
    <property type="entry name" value="CC_SR_Kinase"/>
</dbReference>
<comment type="similarity">
    <text evidence="5">Belongs to the protein kinase superfamily. Ser/Thr protein kinase family. GCN2 subfamily.</text>
</comment>
<accession>A0A8D5U6P7</accession>
<dbReference type="Pfam" id="PF00069">
    <property type="entry name" value="Pkinase"/>
    <property type="match status" value="1"/>
</dbReference>
<evidence type="ECO:0000313" key="8">
    <source>
        <dbReference type="Proteomes" id="UP000825123"/>
    </source>
</evidence>
<evidence type="ECO:0000313" key="7">
    <source>
        <dbReference type="EMBL" id="BCU69997.1"/>
    </source>
</evidence>
<keyword evidence="2" id="KW-0547">Nucleotide-binding</keyword>
<dbReference type="RefSeq" id="WP_221290166.1">
    <property type="nucleotide sequence ID" value="NZ_AP024597.1"/>
</dbReference>
<organism evidence="7 8">
    <name type="scientific">Stygiolobus caldivivus</name>
    <dbReference type="NCBI Taxonomy" id="2824673"/>
    <lineage>
        <taxon>Archaea</taxon>
        <taxon>Thermoproteota</taxon>
        <taxon>Thermoprotei</taxon>
        <taxon>Sulfolobales</taxon>
        <taxon>Sulfolobaceae</taxon>
        <taxon>Stygiolobus</taxon>
    </lineage>
</organism>
<dbReference type="InterPro" id="IPR000719">
    <property type="entry name" value="Prot_kinase_dom"/>
</dbReference>